<protein>
    <submittedName>
        <fullName evidence="3">Methylene-tetrahydrofolate reductase-like protein</fullName>
    </submittedName>
</protein>
<dbReference type="RefSeq" id="WP_148896828.1">
    <property type="nucleotide sequence ID" value="NZ_VNIB01000014.1"/>
</dbReference>
<evidence type="ECO:0000313" key="3">
    <source>
        <dbReference type="EMBL" id="TYO96355.1"/>
    </source>
</evidence>
<comment type="caution">
    <text evidence="3">The sequence shown here is derived from an EMBL/GenBank/DDBJ whole genome shotgun (WGS) entry which is preliminary data.</text>
</comment>
<dbReference type="Pfam" id="PF12225">
    <property type="entry name" value="DUF5981"/>
    <property type="match status" value="1"/>
</dbReference>
<evidence type="ECO:0000313" key="4">
    <source>
        <dbReference type="Proteomes" id="UP000324159"/>
    </source>
</evidence>
<dbReference type="AlphaFoldDB" id="A0A5D3WI03"/>
<dbReference type="Proteomes" id="UP000324159">
    <property type="component" value="Unassembled WGS sequence"/>
</dbReference>
<reference evidence="3 4" key="1">
    <citation type="submission" date="2019-07" db="EMBL/GenBank/DDBJ databases">
        <title>Genomic Encyclopedia of Type Strains, Phase IV (KMG-IV): sequencing the most valuable type-strain genomes for metagenomic binning, comparative biology and taxonomic classification.</title>
        <authorList>
            <person name="Goeker M."/>
        </authorList>
    </citation>
    <scope>NUCLEOTIDE SEQUENCE [LARGE SCALE GENOMIC DNA]</scope>
    <source>
        <strain evidence="3 4">SS015</strain>
    </source>
</reference>
<dbReference type="OrthoDB" id="9803687at2"/>
<sequence>MIISEPKSRADLDRSLEGAGRIFLVGCGACATACRSGGEEQVFETQEWLLETGRQVTGSVVIDEACHIPRAGRDLRLHRSGVEEADALLVLACGAGVQSISASTDKRVVGGLNSLFLGNIRRIGSYEEKCLLCGDCILNETAGICPVTTCGKGLLNGPCGGMEEGRCEVDREQDCAWHLIYERLRRQNRQGVFGRLVPPKQWSRRRKPGRHRLGKDRDGDVAPR</sequence>
<gene>
    <name evidence="3" type="ORF">EDC39_11461</name>
</gene>
<evidence type="ECO:0000259" key="2">
    <source>
        <dbReference type="Pfam" id="PF12225"/>
    </source>
</evidence>
<organism evidence="3 4">
    <name type="scientific">Geothermobacter ehrlichii</name>
    <dbReference type="NCBI Taxonomy" id="213224"/>
    <lineage>
        <taxon>Bacteria</taxon>
        <taxon>Pseudomonadati</taxon>
        <taxon>Thermodesulfobacteriota</taxon>
        <taxon>Desulfuromonadia</taxon>
        <taxon>Desulfuromonadales</taxon>
        <taxon>Geothermobacteraceae</taxon>
        <taxon>Geothermobacter</taxon>
    </lineage>
</organism>
<feature type="domain" description="Methylene-tetrahydrofolate reductase C-terminal-like" evidence="2">
    <location>
        <begin position="111"/>
        <end position="203"/>
    </location>
</feature>
<keyword evidence="4" id="KW-1185">Reference proteome</keyword>
<feature type="compositionally biased region" description="Basic and acidic residues" evidence="1">
    <location>
        <begin position="215"/>
        <end position="224"/>
    </location>
</feature>
<name>A0A5D3WI03_9BACT</name>
<proteinExistence type="predicted"/>
<feature type="compositionally biased region" description="Basic residues" evidence="1">
    <location>
        <begin position="202"/>
        <end position="214"/>
    </location>
</feature>
<dbReference type="EMBL" id="VNIB01000014">
    <property type="protein sequence ID" value="TYO96355.1"/>
    <property type="molecule type" value="Genomic_DNA"/>
</dbReference>
<dbReference type="InterPro" id="IPR022026">
    <property type="entry name" value="DUF5981"/>
</dbReference>
<dbReference type="PANTHER" id="PTHR38755:SF1">
    <property type="entry name" value="METHYLENE-TETRAHYDROFOLATE REDUCTASE C-TERMINAL DOMAIN-CONTAINING PROTEIN"/>
    <property type="match status" value="1"/>
</dbReference>
<accession>A0A5D3WI03</accession>
<evidence type="ECO:0000256" key="1">
    <source>
        <dbReference type="SAM" id="MobiDB-lite"/>
    </source>
</evidence>
<dbReference type="PANTHER" id="PTHR38755">
    <property type="entry name" value="5,10-METHYLENETETRAHYDROFOLATE REDUCTASE"/>
    <property type="match status" value="1"/>
</dbReference>
<feature type="region of interest" description="Disordered" evidence="1">
    <location>
        <begin position="197"/>
        <end position="224"/>
    </location>
</feature>